<dbReference type="Proteomes" id="UP000076079">
    <property type="component" value="Chromosome"/>
</dbReference>
<organism evidence="10 11">
    <name type="scientific">Luteitalea pratensis</name>
    <dbReference type="NCBI Taxonomy" id="1855912"/>
    <lineage>
        <taxon>Bacteria</taxon>
        <taxon>Pseudomonadati</taxon>
        <taxon>Acidobacteriota</taxon>
        <taxon>Vicinamibacteria</taxon>
        <taxon>Vicinamibacterales</taxon>
        <taxon>Vicinamibacteraceae</taxon>
        <taxon>Luteitalea</taxon>
    </lineage>
</organism>
<dbReference type="PANTHER" id="PTHR38766:SF1">
    <property type="entry name" value="FLAGELLAR PROTEIN FLIO"/>
    <property type="match status" value="1"/>
</dbReference>
<evidence type="ECO:0000256" key="2">
    <source>
        <dbReference type="ARBA" id="ARBA00004236"/>
    </source>
</evidence>
<keyword evidence="4 9" id="KW-0812">Transmembrane</keyword>
<dbReference type="OrthoDB" id="6897726at2"/>
<dbReference type="GO" id="GO:0044781">
    <property type="term" value="P:bacterial-type flagellum organization"/>
    <property type="evidence" value="ECO:0007669"/>
    <property type="project" value="InterPro"/>
</dbReference>
<dbReference type="AlphaFoldDB" id="A0A143PQN3"/>
<evidence type="ECO:0000256" key="5">
    <source>
        <dbReference type="ARBA" id="ARBA00022989"/>
    </source>
</evidence>
<keyword evidence="7" id="KW-0975">Bacterial flagellum</keyword>
<keyword evidence="10" id="KW-0966">Cell projection</keyword>
<accession>A0A143PQN3</accession>
<keyword evidence="10" id="KW-0282">Flagellum</keyword>
<keyword evidence="5 9" id="KW-1133">Transmembrane helix</keyword>
<gene>
    <name evidence="10" type="primary">fliO</name>
    <name evidence="10" type="ORF">LuPra_03658</name>
</gene>
<reference evidence="10 11" key="1">
    <citation type="journal article" date="2016" name="Genome Announc.">
        <title>First Complete Genome Sequence of a Subdivision 6 Acidobacterium Strain.</title>
        <authorList>
            <person name="Huang S."/>
            <person name="Vieira S."/>
            <person name="Bunk B."/>
            <person name="Riedel T."/>
            <person name="Sproer C."/>
            <person name="Overmann J."/>
        </authorList>
    </citation>
    <scope>NUCLEOTIDE SEQUENCE [LARGE SCALE GENOMIC DNA]</scope>
    <source>
        <strain evidence="11">DSM 100886 HEG_-6_39</strain>
    </source>
</reference>
<dbReference type="RefSeq" id="WP_110172068.1">
    <property type="nucleotide sequence ID" value="NZ_CP015136.1"/>
</dbReference>
<sequence length="122" mass="12731" precursor="true">MLPFLLAQAQQAPVPAVGWSDGPGVVRTLLSLLVVLGLLGGCLWLIRRGGWQGGLRKGPRAVQIETAVGLGDRRQLVIVSVEGRRLLLGVTPMHVALVTELGPAGPSFPETLAARMPVGSAP</sequence>
<keyword evidence="6 9" id="KW-0472">Membrane</keyword>
<dbReference type="Pfam" id="PF04347">
    <property type="entry name" value="FliO"/>
    <property type="match status" value="1"/>
</dbReference>
<dbReference type="STRING" id="1855912.LuPra_03658"/>
<dbReference type="KEGG" id="abac:LuPra_03658"/>
<evidence type="ECO:0000256" key="8">
    <source>
        <dbReference type="ARBA" id="ARBA00037937"/>
    </source>
</evidence>
<proteinExistence type="inferred from homology"/>
<evidence type="ECO:0000313" key="10">
    <source>
        <dbReference type="EMBL" id="AMY10428.1"/>
    </source>
</evidence>
<reference evidence="11" key="2">
    <citation type="submission" date="2016-04" db="EMBL/GenBank/DDBJ databases">
        <title>First Complete Genome Sequence of a Subdivision 6 Acidobacterium.</title>
        <authorList>
            <person name="Huang S."/>
            <person name="Vieira S."/>
            <person name="Bunk B."/>
            <person name="Riedel T."/>
            <person name="Sproeer C."/>
            <person name="Overmann J."/>
        </authorList>
    </citation>
    <scope>NUCLEOTIDE SEQUENCE [LARGE SCALE GENOMIC DNA]</scope>
    <source>
        <strain evidence="11">DSM 100886 HEG_-6_39</strain>
    </source>
</reference>
<keyword evidence="10" id="KW-0969">Cilium</keyword>
<keyword evidence="3" id="KW-1003">Cell membrane</keyword>
<dbReference type="GO" id="GO:0009425">
    <property type="term" value="C:bacterial-type flagellum basal body"/>
    <property type="evidence" value="ECO:0007669"/>
    <property type="project" value="UniProtKB-SubCell"/>
</dbReference>
<comment type="subcellular location">
    <subcellularLocation>
        <location evidence="1">Bacterial flagellum basal body</location>
    </subcellularLocation>
    <subcellularLocation>
        <location evidence="2">Cell membrane</location>
    </subcellularLocation>
</comment>
<keyword evidence="11" id="KW-1185">Reference proteome</keyword>
<comment type="similarity">
    <text evidence="8">Belongs to the FliO/MopB family.</text>
</comment>
<evidence type="ECO:0000256" key="6">
    <source>
        <dbReference type="ARBA" id="ARBA00023136"/>
    </source>
</evidence>
<feature type="transmembrane region" description="Helical" evidence="9">
    <location>
        <begin position="28"/>
        <end position="46"/>
    </location>
</feature>
<dbReference type="GO" id="GO:0005886">
    <property type="term" value="C:plasma membrane"/>
    <property type="evidence" value="ECO:0007669"/>
    <property type="project" value="UniProtKB-SubCell"/>
</dbReference>
<evidence type="ECO:0000256" key="9">
    <source>
        <dbReference type="SAM" id="Phobius"/>
    </source>
</evidence>
<dbReference type="InterPro" id="IPR022781">
    <property type="entry name" value="Flagellar_biosynth_FliO"/>
</dbReference>
<dbReference type="EMBL" id="CP015136">
    <property type="protein sequence ID" value="AMY10428.1"/>
    <property type="molecule type" value="Genomic_DNA"/>
</dbReference>
<evidence type="ECO:0000313" key="11">
    <source>
        <dbReference type="Proteomes" id="UP000076079"/>
    </source>
</evidence>
<evidence type="ECO:0000256" key="4">
    <source>
        <dbReference type="ARBA" id="ARBA00022692"/>
    </source>
</evidence>
<protein>
    <submittedName>
        <fullName evidence="10">Flagellar protein FliO</fullName>
    </submittedName>
</protein>
<evidence type="ECO:0000256" key="7">
    <source>
        <dbReference type="ARBA" id="ARBA00023143"/>
    </source>
</evidence>
<name>A0A143PQN3_LUTPR</name>
<evidence type="ECO:0000256" key="1">
    <source>
        <dbReference type="ARBA" id="ARBA00004117"/>
    </source>
</evidence>
<dbReference type="PANTHER" id="PTHR38766">
    <property type="entry name" value="FLAGELLAR PROTEIN FLIO"/>
    <property type="match status" value="1"/>
</dbReference>
<dbReference type="InterPro" id="IPR052205">
    <property type="entry name" value="FliO/MopB"/>
</dbReference>
<evidence type="ECO:0000256" key="3">
    <source>
        <dbReference type="ARBA" id="ARBA00022475"/>
    </source>
</evidence>